<dbReference type="RefSeq" id="WP_044487609.1">
    <property type="nucleotide sequence ID" value="NZ_KK328284.1"/>
</dbReference>
<evidence type="ECO:0000256" key="1">
    <source>
        <dbReference type="ARBA" id="ARBA00004651"/>
    </source>
</evidence>
<evidence type="ECO:0000256" key="6">
    <source>
        <dbReference type="SAM" id="Phobius"/>
    </source>
</evidence>
<feature type="transmembrane region" description="Helical" evidence="6">
    <location>
        <begin position="341"/>
        <end position="365"/>
    </location>
</feature>
<evidence type="ECO:0000256" key="2">
    <source>
        <dbReference type="ARBA" id="ARBA00022475"/>
    </source>
</evidence>
<evidence type="ECO:0000256" key="3">
    <source>
        <dbReference type="ARBA" id="ARBA00022692"/>
    </source>
</evidence>
<feature type="transmembrane region" description="Helical" evidence="6">
    <location>
        <begin position="300"/>
        <end position="321"/>
    </location>
</feature>
<dbReference type="GO" id="GO:0005886">
    <property type="term" value="C:plasma membrane"/>
    <property type="evidence" value="ECO:0007669"/>
    <property type="project" value="UniProtKB-SubCell"/>
</dbReference>
<feature type="transmembrane region" description="Helical" evidence="6">
    <location>
        <begin position="261"/>
        <end position="280"/>
    </location>
</feature>
<evidence type="ECO:0000313" key="8">
    <source>
        <dbReference type="Proteomes" id="UP000025947"/>
    </source>
</evidence>
<accession>A0A051TPI8</accession>
<comment type="subcellular location">
    <subcellularLocation>
        <location evidence="1">Cell membrane</location>
        <topology evidence="1">Multi-pass membrane protein</topology>
    </subcellularLocation>
</comment>
<sequence>MTEISASQGPVARGSMARVGTATAVTALCGYAVIYLAARDLAPSGFSIFGVFWGAFGLVTGAANGLLQETTREVRSTPYISDLAALPAPGEPRTHPMRVAMLVGIAAAVLIAGSSPLWSGRVFVEARLLSVALLSVGLAGFCVHATLLGMLAGTNQWTRYGALMVTDAVIRVLVAAATVTLGWRLVGFLWATVAGAVAWLILLVASPATRATARLLTPGGTATFLRGAAHSITAAGASAILVMGFPVLLKLTSAELGAQGGVIILAVTLTRAPLLVPLTAMQGNLIAHFVDERSDRIRALLAPAGIVAAIGAVGVAAAGVLGPWLLRVAFGPQYHASSALLAWLTAAAVAIAMLTLTGAAAVAAALHRAYSLGWVGATVASGLLLLLPLSLQTRTVVGLLCGPLVGIGVHLLALSRAARSTG</sequence>
<dbReference type="EMBL" id="JLXW01000012">
    <property type="protein sequence ID" value="KBZ58246.1"/>
    <property type="molecule type" value="Genomic_DNA"/>
</dbReference>
<dbReference type="PATRIC" id="fig|1324261.3.peg.5452"/>
<feature type="transmembrane region" description="Helical" evidence="6">
    <location>
        <begin position="372"/>
        <end position="390"/>
    </location>
</feature>
<comment type="caution">
    <text evidence="7">The sequence shown here is derived from an EMBL/GenBank/DDBJ whole genome shotgun (WGS) entry which is preliminary data.</text>
</comment>
<evidence type="ECO:0000313" key="7">
    <source>
        <dbReference type="EMBL" id="KBZ58246.1"/>
    </source>
</evidence>
<feature type="transmembrane region" description="Helical" evidence="6">
    <location>
        <begin position="99"/>
        <end position="119"/>
    </location>
</feature>
<feature type="transmembrane region" description="Helical" evidence="6">
    <location>
        <begin position="44"/>
        <end position="67"/>
    </location>
</feature>
<evidence type="ECO:0000256" key="5">
    <source>
        <dbReference type="ARBA" id="ARBA00023136"/>
    </source>
</evidence>
<feature type="transmembrane region" description="Helical" evidence="6">
    <location>
        <begin position="131"/>
        <end position="153"/>
    </location>
</feature>
<evidence type="ECO:0008006" key="9">
    <source>
        <dbReference type="Google" id="ProtNLM"/>
    </source>
</evidence>
<protein>
    <recommendedName>
        <fullName evidence="9">Integral membrane protein</fullName>
    </recommendedName>
</protein>
<proteinExistence type="predicted"/>
<keyword evidence="5 6" id="KW-0472">Membrane</keyword>
<dbReference type="PANTHER" id="PTHR30250:SF11">
    <property type="entry name" value="O-ANTIGEN TRANSPORTER-RELATED"/>
    <property type="match status" value="1"/>
</dbReference>
<gene>
    <name evidence="7" type="ORF">K875_05411</name>
</gene>
<keyword evidence="4 6" id="KW-1133">Transmembrane helix</keyword>
<dbReference type="AlphaFoldDB" id="A0A051TPI8"/>
<keyword evidence="3 6" id="KW-0812">Transmembrane</keyword>
<dbReference type="HOGENOM" id="CLU_039164_0_0_11"/>
<organism evidence="7 8">
    <name type="scientific">Mycobacterium [tuberculosis] TKK-01-0051</name>
    <dbReference type="NCBI Taxonomy" id="1324261"/>
    <lineage>
        <taxon>Bacteria</taxon>
        <taxon>Bacillati</taxon>
        <taxon>Actinomycetota</taxon>
        <taxon>Actinomycetes</taxon>
        <taxon>Mycobacteriales</taxon>
        <taxon>Mycobacteriaceae</taxon>
        <taxon>Mycobacterium</taxon>
        <taxon>Mycobacterium avium complex (MAC)</taxon>
    </lineage>
</organism>
<feature type="transmembrane region" description="Helical" evidence="6">
    <location>
        <begin position="227"/>
        <end position="249"/>
    </location>
</feature>
<evidence type="ECO:0000256" key="4">
    <source>
        <dbReference type="ARBA" id="ARBA00022989"/>
    </source>
</evidence>
<name>A0A051TPI8_9MYCO</name>
<dbReference type="PANTHER" id="PTHR30250">
    <property type="entry name" value="PST FAMILY PREDICTED COLANIC ACID TRANSPORTER"/>
    <property type="match status" value="1"/>
</dbReference>
<feature type="transmembrane region" description="Helical" evidence="6">
    <location>
        <begin position="21"/>
        <end position="38"/>
    </location>
</feature>
<keyword evidence="8" id="KW-1185">Reference proteome</keyword>
<reference evidence="7 8" key="1">
    <citation type="submission" date="2014-04" db="EMBL/GenBank/DDBJ databases">
        <title>The Genome Sequence of Mycobacterium tuberculosis TKK-01-0051.</title>
        <authorList>
            <consortium name="The Broad Institute Genomics Platform"/>
            <consortium name="The Broad Institute Genome Sequencing Center for Infectious Disease"/>
            <person name="Earl A.M."/>
            <person name="Cohen K."/>
            <person name="Pym A."/>
            <person name="Bishai W."/>
            <person name="Maharaj K."/>
            <person name="Desjardins C."/>
            <person name="Abeel T."/>
            <person name="Young S."/>
            <person name="Zeng Q."/>
            <person name="Gargeya S."/>
            <person name="Abouelleil A."/>
            <person name="Alvarado L."/>
            <person name="Chapman S.B."/>
            <person name="Gainer-Dewar J."/>
            <person name="Goldberg J."/>
            <person name="Griggs A."/>
            <person name="Gujja S."/>
            <person name="Hansen M."/>
            <person name="Howarth C."/>
            <person name="Imamovic A."/>
            <person name="Larimer J."/>
            <person name="Murphy C."/>
            <person name="Naylor J."/>
            <person name="Pearson M."/>
            <person name="Poon T.W."/>
            <person name="Priest M."/>
            <person name="Roberts A."/>
            <person name="Saif S."/>
            <person name="Shea T."/>
            <person name="Sykes S."/>
            <person name="Wortman J."/>
            <person name="Nusbaum C."/>
            <person name="Birren B."/>
        </authorList>
    </citation>
    <scope>NUCLEOTIDE SEQUENCE [LARGE SCALE GENOMIC DNA]</scope>
    <source>
        <strain evidence="7 8">TKK-01-0051</strain>
    </source>
</reference>
<dbReference type="InterPro" id="IPR050833">
    <property type="entry name" value="Poly_Biosynth_Transport"/>
</dbReference>
<feature type="transmembrane region" description="Helical" evidence="6">
    <location>
        <begin position="396"/>
        <end position="414"/>
    </location>
</feature>
<dbReference type="Proteomes" id="UP000025947">
    <property type="component" value="Unassembled WGS sequence"/>
</dbReference>
<keyword evidence="2" id="KW-1003">Cell membrane</keyword>
<feature type="transmembrane region" description="Helical" evidence="6">
    <location>
        <begin position="187"/>
        <end position="206"/>
    </location>
</feature>